<feature type="binding site" evidence="1">
    <location>
        <begin position="99"/>
        <end position="101"/>
    </location>
    <ligand>
        <name>FAD</name>
        <dbReference type="ChEBI" id="CHEBI:57692"/>
        <note>ligand shared between neighboring subunits</note>
    </ligand>
</feature>
<evidence type="ECO:0000313" key="3">
    <source>
        <dbReference type="Proteomes" id="UP000184171"/>
    </source>
</evidence>
<feature type="binding site" description="in other chain" evidence="1">
    <location>
        <begin position="107"/>
        <end position="111"/>
    </location>
    <ligand>
        <name>dUMP</name>
        <dbReference type="ChEBI" id="CHEBI:246422"/>
        <note>ligand shared between dimeric partners</note>
    </ligand>
</feature>
<keyword evidence="1" id="KW-0274">FAD</keyword>
<dbReference type="InterPro" id="IPR003669">
    <property type="entry name" value="Thymidylate_synthase_ThyX"/>
</dbReference>
<protein>
    <recommendedName>
        <fullName evidence="1">Flavin-dependent thymidylate synthase</fullName>
        <shortName evidence="1">FDTS</shortName>
        <ecNumber evidence="1">2.1.1.148</ecNumber>
    </recommendedName>
    <alternativeName>
        <fullName evidence="1">FAD-dependent thymidylate synthase</fullName>
    </alternativeName>
    <alternativeName>
        <fullName evidence="1">Thymidylate synthase ThyX</fullName>
        <shortName evidence="1">TS</shortName>
        <shortName evidence="1">TSase</shortName>
    </alternativeName>
</protein>
<dbReference type="GO" id="GO:0032259">
    <property type="term" value="P:methylation"/>
    <property type="evidence" value="ECO:0007669"/>
    <property type="project" value="UniProtKB-KW"/>
</dbReference>
<comment type="cofactor">
    <cofactor evidence="1">
        <name>FAD</name>
        <dbReference type="ChEBI" id="CHEBI:57692"/>
    </cofactor>
    <text evidence="1">Binds 4 FAD per tetramer. Each FAD binding site is formed by three monomers.</text>
</comment>
<dbReference type="GO" id="GO:0050797">
    <property type="term" value="F:thymidylate synthase (FAD) activity"/>
    <property type="evidence" value="ECO:0007669"/>
    <property type="project" value="UniProtKB-UniRule"/>
</dbReference>
<keyword evidence="1" id="KW-0545">Nucleotide biosynthesis</keyword>
<dbReference type="PROSITE" id="PS51331">
    <property type="entry name" value="THYX"/>
    <property type="match status" value="1"/>
</dbReference>
<feature type="binding site" evidence="1">
    <location>
        <position position="201"/>
    </location>
    <ligand>
        <name>FAD</name>
        <dbReference type="ChEBI" id="CHEBI:57692"/>
        <note>ligand shared between neighboring subunits</note>
    </ligand>
</feature>
<dbReference type="PANTHER" id="PTHR34934">
    <property type="entry name" value="FLAVIN-DEPENDENT THYMIDYLATE SYNTHASE"/>
    <property type="match status" value="1"/>
</dbReference>
<keyword evidence="1" id="KW-0285">Flavoprotein</keyword>
<evidence type="ECO:0000256" key="1">
    <source>
        <dbReference type="HAMAP-Rule" id="MF_01408"/>
    </source>
</evidence>
<gene>
    <name evidence="1" type="primary">thyX</name>
    <name evidence="2" type="ORF">SAMN02745165_02244</name>
</gene>
<dbReference type="HAMAP" id="MF_01408">
    <property type="entry name" value="ThyX"/>
    <property type="match status" value="1"/>
</dbReference>
<keyword evidence="1" id="KW-0521">NADP</keyword>
<dbReference type="GO" id="GO:0070402">
    <property type="term" value="F:NADPH binding"/>
    <property type="evidence" value="ECO:0007669"/>
    <property type="project" value="TreeGrafter"/>
</dbReference>
<dbReference type="GO" id="GO:0006235">
    <property type="term" value="P:dTTP biosynthetic process"/>
    <property type="evidence" value="ECO:0007669"/>
    <property type="project" value="UniProtKB-UniRule"/>
</dbReference>
<evidence type="ECO:0000313" key="2">
    <source>
        <dbReference type="EMBL" id="SHJ37923.1"/>
    </source>
</evidence>
<dbReference type="STRING" id="1122189.SAMN02745165_02244"/>
<dbReference type="EMBL" id="FQZT01000007">
    <property type="protein sequence ID" value="SHJ37923.1"/>
    <property type="molecule type" value="Genomic_DNA"/>
</dbReference>
<organism evidence="2 3">
    <name type="scientific">Malonomonas rubra DSM 5091</name>
    <dbReference type="NCBI Taxonomy" id="1122189"/>
    <lineage>
        <taxon>Bacteria</taxon>
        <taxon>Pseudomonadati</taxon>
        <taxon>Thermodesulfobacteriota</taxon>
        <taxon>Desulfuromonadia</taxon>
        <taxon>Desulfuromonadales</taxon>
        <taxon>Geopsychrobacteraceae</taxon>
        <taxon>Malonomonas</taxon>
    </lineage>
</organism>
<comment type="pathway">
    <text evidence="1">Pyrimidine metabolism; dTTP biosynthesis.</text>
</comment>
<feature type="binding site" description="in other chain" evidence="1">
    <location>
        <position position="179"/>
    </location>
    <ligand>
        <name>dUMP</name>
        <dbReference type="ChEBI" id="CHEBI:246422"/>
        <note>ligand shared between dimeric partners</note>
    </ligand>
</feature>
<comment type="function">
    <text evidence="1">Catalyzes the reductive methylation of 2'-deoxyuridine-5'-monophosphate (dUMP) to 2'-deoxythymidine-5'-monophosphate (dTMP) while utilizing 5,10-methylenetetrahydrofolate (mTHF) as the methyl donor, and NADPH and FADH(2) as the reductant.</text>
</comment>
<dbReference type="CDD" id="cd20175">
    <property type="entry name" value="ThyX"/>
    <property type="match status" value="1"/>
</dbReference>
<dbReference type="GO" id="GO:0004799">
    <property type="term" value="F:thymidylate synthase activity"/>
    <property type="evidence" value="ECO:0007669"/>
    <property type="project" value="TreeGrafter"/>
</dbReference>
<name>A0A1M6ITY7_MALRU</name>
<dbReference type="AlphaFoldDB" id="A0A1M6ITY7"/>
<comment type="catalytic activity">
    <reaction evidence="1">
        <text>dUMP + (6R)-5,10-methylene-5,6,7,8-tetrahydrofolate + NADPH + H(+) = dTMP + (6S)-5,6,7,8-tetrahydrofolate + NADP(+)</text>
        <dbReference type="Rhea" id="RHEA:29043"/>
        <dbReference type="ChEBI" id="CHEBI:15378"/>
        <dbReference type="ChEBI" id="CHEBI:15636"/>
        <dbReference type="ChEBI" id="CHEBI:57453"/>
        <dbReference type="ChEBI" id="CHEBI:57783"/>
        <dbReference type="ChEBI" id="CHEBI:58349"/>
        <dbReference type="ChEBI" id="CHEBI:63528"/>
        <dbReference type="ChEBI" id="CHEBI:246422"/>
        <dbReference type="EC" id="2.1.1.148"/>
    </reaction>
</comment>
<feature type="binding site" evidence="1">
    <location>
        <begin position="195"/>
        <end position="197"/>
    </location>
    <ligand>
        <name>FAD</name>
        <dbReference type="ChEBI" id="CHEBI:57692"/>
        <note>ligand shared between neighboring subunits</note>
    </ligand>
</feature>
<feature type="binding site" evidence="1">
    <location>
        <begin position="96"/>
        <end position="99"/>
    </location>
    <ligand>
        <name>dUMP</name>
        <dbReference type="ChEBI" id="CHEBI:246422"/>
        <note>ligand shared between dimeric partners</note>
    </ligand>
</feature>
<keyword evidence="3" id="KW-1185">Reference proteome</keyword>
<dbReference type="RefSeq" id="WP_072908819.1">
    <property type="nucleotide sequence ID" value="NZ_FQZT01000007.1"/>
</dbReference>
<keyword evidence="1" id="KW-0808">Transferase</keyword>
<dbReference type="Gene3D" id="3.30.1360.170">
    <property type="match status" value="1"/>
</dbReference>
<dbReference type="OrthoDB" id="9780625at2"/>
<feature type="active site" description="Involved in ionization of N3 of dUMP, leading to its activation" evidence="1">
    <location>
        <position position="206"/>
    </location>
</feature>
<feature type="binding site" evidence="1">
    <location>
        <position position="107"/>
    </location>
    <ligand>
        <name>FAD</name>
        <dbReference type="ChEBI" id="CHEBI:57692"/>
        <note>ligand shared between neighboring subunits</note>
    </ligand>
</feature>
<dbReference type="Pfam" id="PF02511">
    <property type="entry name" value="Thy1"/>
    <property type="match status" value="1"/>
</dbReference>
<comment type="subunit">
    <text evidence="1">Homotetramer.</text>
</comment>
<dbReference type="EC" id="2.1.1.148" evidence="1"/>
<feature type="binding site" evidence="1">
    <location>
        <position position="206"/>
    </location>
    <ligand>
        <name>dUMP</name>
        <dbReference type="ChEBI" id="CHEBI:246422"/>
        <note>ligand shared between dimeric partners</note>
    </ligand>
</feature>
<dbReference type="NCBIfam" id="TIGR02170">
    <property type="entry name" value="thyX"/>
    <property type="match status" value="1"/>
</dbReference>
<reference evidence="2 3" key="1">
    <citation type="submission" date="2016-11" db="EMBL/GenBank/DDBJ databases">
        <authorList>
            <person name="Jaros S."/>
            <person name="Januszkiewicz K."/>
            <person name="Wedrychowicz H."/>
        </authorList>
    </citation>
    <scope>NUCLEOTIDE SEQUENCE [LARGE SCALE GENOMIC DNA]</scope>
    <source>
        <strain evidence="2 3">DSM 5091</strain>
    </source>
</reference>
<dbReference type="GO" id="GO:0050660">
    <property type="term" value="F:flavin adenine dinucleotide binding"/>
    <property type="evidence" value="ECO:0007669"/>
    <property type="project" value="UniProtKB-UniRule"/>
</dbReference>
<proteinExistence type="inferred from homology"/>
<dbReference type="Proteomes" id="UP000184171">
    <property type="component" value="Unassembled WGS sequence"/>
</dbReference>
<feature type="binding site" evidence="1">
    <location>
        <position position="76"/>
    </location>
    <ligand>
        <name>FAD</name>
        <dbReference type="ChEBI" id="CHEBI:57692"/>
        <note>ligand shared between neighboring subunits</note>
    </ligand>
</feature>
<dbReference type="UniPathway" id="UPA00575"/>
<dbReference type="InterPro" id="IPR036098">
    <property type="entry name" value="Thymidylate_synthase_ThyX_sf"/>
</dbReference>
<sequence>MKPSFEKLSRPVSPQLDDILGIPFPVLDDGFVRVIDYMGNDSSVVQAARVSYGAGTKKVSEDRGLIRYLLRNFHTTPFEMCTIKFHLRVPMDAWRQWIRHRTASVNEYSTRYSLAIDQAVQTGADQWRSQSTDNKQGSGDFLPVATGEKLTAAEQELYQHARTVYRDRIDAGVAREQARKDLPLSTYTEAYWEMDLHNLLHFLALRMDPHAQLEIRRYAEVIGKEIVSKWVPATWEAFMDYRMGQISLSQQDQDLLSLLIAGNHEGAKSWLLERGWIGKNSKLSREGSEFVAKVEKLGIAEPFKGFI</sequence>
<comment type="similarity">
    <text evidence="1">Belongs to the thymidylate synthase ThyX family.</text>
</comment>
<accession>A0A1M6ITY7</accession>
<keyword evidence="1" id="KW-0489">Methyltransferase</keyword>
<dbReference type="PANTHER" id="PTHR34934:SF1">
    <property type="entry name" value="FLAVIN-DEPENDENT THYMIDYLATE SYNTHASE"/>
    <property type="match status" value="1"/>
</dbReference>
<dbReference type="GO" id="GO:0006231">
    <property type="term" value="P:dTMP biosynthetic process"/>
    <property type="evidence" value="ECO:0007669"/>
    <property type="project" value="UniProtKB-UniRule"/>
</dbReference>
<dbReference type="SUPFAM" id="SSF69796">
    <property type="entry name" value="Thymidylate synthase-complementing protein Thy1"/>
    <property type="match status" value="1"/>
</dbReference>